<evidence type="ECO:0000313" key="2">
    <source>
        <dbReference type="Proteomes" id="UP001500058"/>
    </source>
</evidence>
<protein>
    <submittedName>
        <fullName evidence="1">Uncharacterized protein</fullName>
    </submittedName>
</protein>
<proteinExistence type="predicted"/>
<keyword evidence="2" id="KW-1185">Reference proteome</keyword>
<dbReference type="Proteomes" id="UP001500058">
    <property type="component" value="Unassembled WGS sequence"/>
</dbReference>
<accession>A0ABP5V1J1</accession>
<sequence>MSGGGVAQSVEELVQQVFGEGGAAVVDVGPGGQAGQIGVTVGLVQVGQADGVAGDVDAAAADRVLGGGAVAAVRPRQSLGGFGA</sequence>
<evidence type="ECO:0000313" key="1">
    <source>
        <dbReference type="EMBL" id="GAA2390226.1"/>
    </source>
</evidence>
<reference evidence="2" key="1">
    <citation type="journal article" date="2019" name="Int. J. Syst. Evol. Microbiol.">
        <title>The Global Catalogue of Microorganisms (GCM) 10K type strain sequencing project: providing services to taxonomists for standard genome sequencing and annotation.</title>
        <authorList>
            <consortium name="The Broad Institute Genomics Platform"/>
            <consortium name="The Broad Institute Genome Sequencing Center for Infectious Disease"/>
            <person name="Wu L."/>
            <person name="Ma J."/>
        </authorList>
    </citation>
    <scope>NUCLEOTIDE SEQUENCE [LARGE SCALE GENOMIC DNA]</scope>
    <source>
        <strain evidence="2">JCM 6921</strain>
    </source>
</reference>
<name>A0ABP5V1J1_9ACTN</name>
<organism evidence="1 2">
    <name type="scientific">Streptomyces glaucosporus</name>
    <dbReference type="NCBI Taxonomy" id="284044"/>
    <lineage>
        <taxon>Bacteria</taxon>
        <taxon>Bacillati</taxon>
        <taxon>Actinomycetota</taxon>
        <taxon>Actinomycetes</taxon>
        <taxon>Kitasatosporales</taxon>
        <taxon>Streptomycetaceae</taxon>
        <taxon>Streptomyces</taxon>
    </lineage>
</organism>
<gene>
    <name evidence="1" type="ORF">GCM10010420_12430</name>
</gene>
<dbReference type="EMBL" id="BAAATJ010000004">
    <property type="protein sequence ID" value="GAA2390226.1"/>
    <property type="molecule type" value="Genomic_DNA"/>
</dbReference>
<comment type="caution">
    <text evidence="1">The sequence shown here is derived from an EMBL/GenBank/DDBJ whole genome shotgun (WGS) entry which is preliminary data.</text>
</comment>